<evidence type="ECO:0000313" key="2">
    <source>
        <dbReference type="EMBL" id="NYE19744.1"/>
    </source>
</evidence>
<feature type="transmembrane region" description="Helical" evidence="1">
    <location>
        <begin position="192"/>
        <end position="215"/>
    </location>
</feature>
<evidence type="ECO:0000256" key="1">
    <source>
        <dbReference type="SAM" id="Phobius"/>
    </source>
</evidence>
<sequence>MTPHETADDGLDPALDPAAALELVTSEQNRMQRRMASWLPVILGAWGLAWSVGFMMLWLIDGLAPAFRMPLPIAVASFIVLMAGAIAASAVGGARMGRGIRAGAAAAWTGSVFGLAWPVGFLAIYALGGALLAAGMSRDVANIYYPTAAVMFVGIMYFLAGGIWQNWGSIVMGCWIVLVACVAPYFGYPTHYLVFAIAGGGVFLAAAVFTAIWAYGGRDTGARRR</sequence>
<feature type="transmembrane region" description="Helical" evidence="1">
    <location>
        <begin position="106"/>
        <end position="131"/>
    </location>
</feature>
<feature type="transmembrane region" description="Helical" evidence="1">
    <location>
        <begin position="143"/>
        <end position="160"/>
    </location>
</feature>
<name>A0A7Y9GNF2_9MICO</name>
<gene>
    <name evidence="2" type="ORF">BJ991_001772</name>
</gene>
<feature type="transmembrane region" description="Helical" evidence="1">
    <location>
        <begin position="38"/>
        <end position="60"/>
    </location>
</feature>
<proteinExistence type="predicted"/>
<protein>
    <submittedName>
        <fullName evidence="2">Uncharacterized protein</fullName>
    </submittedName>
</protein>
<dbReference type="RefSeq" id="WP_179489278.1">
    <property type="nucleotide sequence ID" value="NZ_JACCBV010000001.1"/>
</dbReference>
<dbReference type="Proteomes" id="UP000576969">
    <property type="component" value="Unassembled WGS sequence"/>
</dbReference>
<keyword evidence="3" id="KW-1185">Reference proteome</keyword>
<reference evidence="2 3" key="1">
    <citation type="submission" date="2020-07" db="EMBL/GenBank/DDBJ databases">
        <title>Sequencing the genomes of 1000 actinobacteria strains.</title>
        <authorList>
            <person name="Klenk H.-P."/>
        </authorList>
    </citation>
    <scope>NUCLEOTIDE SEQUENCE [LARGE SCALE GENOMIC DNA]</scope>
    <source>
        <strain evidence="2 3">DSM 24662</strain>
    </source>
</reference>
<accession>A0A7Y9GNF2</accession>
<dbReference type="AlphaFoldDB" id="A0A7Y9GNF2"/>
<keyword evidence="1" id="KW-1133">Transmembrane helix</keyword>
<evidence type="ECO:0000313" key="3">
    <source>
        <dbReference type="Proteomes" id="UP000576969"/>
    </source>
</evidence>
<feature type="transmembrane region" description="Helical" evidence="1">
    <location>
        <begin position="167"/>
        <end position="186"/>
    </location>
</feature>
<comment type="caution">
    <text evidence="2">The sequence shown here is derived from an EMBL/GenBank/DDBJ whole genome shotgun (WGS) entry which is preliminary data.</text>
</comment>
<dbReference type="EMBL" id="JACCBV010000001">
    <property type="protein sequence ID" value="NYE19744.1"/>
    <property type="molecule type" value="Genomic_DNA"/>
</dbReference>
<keyword evidence="1" id="KW-0812">Transmembrane</keyword>
<organism evidence="2 3">
    <name type="scientific">Microbacterium immunditiarum</name>
    <dbReference type="NCBI Taxonomy" id="337480"/>
    <lineage>
        <taxon>Bacteria</taxon>
        <taxon>Bacillati</taxon>
        <taxon>Actinomycetota</taxon>
        <taxon>Actinomycetes</taxon>
        <taxon>Micrococcales</taxon>
        <taxon>Microbacteriaceae</taxon>
        <taxon>Microbacterium</taxon>
    </lineage>
</organism>
<keyword evidence="1" id="KW-0472">Membrane</keyword>
<feature type="transmembrane region" description="Helical" evidence="1">
    <location>
        <begin position="72"/>
        <end position="94"/>
    </location>
</feature>